<dbReference type="Pfam" id="PF00083">
    <property type="entry name" value="Sugar_tr"/>
    <property type="match status" value="1"/>
</dbReference>
<feature type="transmembrane region" description="Helical" evidence="8">
    <location>
        <begin position="319"/>
        <end position="342"/>
    </location>
</feature>
<keyword evidence="4" id="KW-0762">Sugar transport</keyword>
<evidence type="ECO:0000256" key="3">
    <source>
        <dbReference type="ARBA" id="ARBA00022475"/>
    </source>
</evidence>
<name>A0ABD0SE29_LOXSC</name>
<dbReference type="PANTHER" id="PTHR48021">
    <property type="match status" value="1"/>
</dbReference>
<dbReference type="InterPro" id="IPR036259">
    <property type="entry name" value="MFS_trans_sf"/>
</dbReference>
<feature type="transmembrane region" description="Helical" evidence="8">
    <location>
        <begin position="111"/>
        <end position="133"/>
    </location>
</feature>
<evidence type="ECO:0000256" key="6">
    <source>
        <dbReference type="ARBA" id="ARBA00022989"/>
    </source>
</evidence>
<feature type="transmembrane region" description="Helical" evidence="8">
    <location>
        <begin position="439"/>
        <end position="462"/>
    </location>
</feature>
<evidence type="ECO:0000313" key="10">
    <source>
        <dbReference type="EMBL" id="KAL0812102.1"/>
    </source>
</evidence>
<dbReference type="InterPro" id="IPR005828">
    <property type="entry name" value="MFS_sugar_transport-like"/>
</dbReference>
<protein>
    <recommendedName>
        <fullName evidence="9">Major facilitator superfamily (MFS) profile domain-containing protein</fullName>
    </recommendedName>
</protein>
<keyword evidence="5 8" id="KW-0812">Transmembrane</keyword>
<evidence type="ECO:0000256" key="7">
    <source>
        <dbReference type="ARBA" id="ARBA00023136"/>
    </source>
</evidence>
<dbReference type="Proteomes" id="UP001549921">
    <property type="component" value="Unassembled WGS sequence"/>
</dbReference>
<evidence type="ECO:0000256" key="4">
    <source>
        <dbReference type="ARBA" id="ARBA00022597"/>
    </source>
</evidence>
<evidence type="ECO:0000259" key="9">
    <source>
        <dbReference type="PROSITE" id="PS50850"/>
    </source>
</evidence>
<dbReference type="Gene3D" id="1.20.1250.20">
    <property type="entry name" value="MFS general substrate transporter like domains"/>
    <property type="match status" value="1"/>
</dbReference>
<evidence type="ECO:0000256" key="2">
    <source>
        <dbReference type="ARBA" id="ARBA00022448"/>
    </source>
</evidence>
<dbReference type="InterPro" id="IPR050549">
    <property type="entry name" value="MFS_Trehalose_Transporter"/>
</dbReference>
<dbReference type="FunFam" id="1.20.1250.20:FF:000218">
    <property type="entry name" value="facilitated trehalose transporter Tret1"/>
    <property type="match status" value="1"/>
</dbReference>
<reference evidence="10 11" key="1">
    <citation type="submission" date="2024-06" db="EMBL/GenBank/DDBJ databases">
        <title>A chromosome-level genome assembly of beet webworm, Loxostege sticticalis.</title>
        <authorList>
            <person name="Zhang Y."/>
        </authorList>
    </citation>
    <scope>NUCLEOTIDE SEQUENCE [LARGE SCALE GENOMIC DNA]</scope>
    <source>
        <strain evidence="10">AQ028</strain>
        <tissue evidence="10">Male pupae</tissue>
    </source>
</reference>
<evidence type="ECO:0000256" key="5">
    <source>
        <dbReference type="ARBA" id="ARBA00022692"/>
    </source>
</evidence>
<dbReference type="PANTHER" id="PTHR48021:SF33">
    <property type="entry name" value="AT22075P-RELATED"/>
    <property type="match status" value="1"/>
</dbReference>
<gene>
    <name evidence="10" type="ORF">ABMA28_009486</name>
</gene>
<evidence type="ECO:0000256" key="8">
    <source>
        <dbReference type="SAM" id="Phobius"/>
    </source>
</evidence>
<evidence type="ECO:0000256" key="1">
    <source>
        <dbReference type="ARBA" id="ARBA00004651"/>
    </source>
</evidence>
<keyword evidence="3" id="KW-1003">Cell membrane</keyword>
<keyword evidence="7 8" id="KW-0472">Membrane</keyword>
<feature type="transmembrane region" description="Helical" evidence="8">
    <location>
        <begin position="284"/>
        <end position="307"/>
    </location>
</feature>
<feature type="domain" description="Major facilitator superfamily (MFS) profile" evidence="9">
    <location>
        <begin position="13"/>
        <end position="468"/>
    </location>
</feature>
<feature type="transmembrane region" description="Helical" evidence="8">
    <location>
        <begin position="413"/>
        <end position="433"/>
    </location>
</feature>
<comment type="subcellular location">
    <subcellularLocation>
        <location evidence="1">Cell membrane</location>
        <topology evidence="1">Multi-pass membrane protein</topology>
    </subcellularLocation>
</comment>
<keyword evidence="6 8" id="KW-1133">Transmembrane helix</keyword>
<proteinExistence type="predicted"/>
<keyword evidence="2" id="KW-0813">Transport</keyword>
<feature type="transmembrane region" description="Helical" evidence="8">
    <location>
        <begin position="169"/>
        <end position="190"/>
    </location>
</feature>
<dbReference type="AlphaFoldDB" id="A0ABD0SE29"/>
<dbReference type="PROSITE" id="PS50850">
    <property type="entry name" value="MFS"/>
    <property type="match status" value="1"/>
</dbReference>
<sequence length="483" mass="53023">MEVEKLKTSAFGVQTLATICISFLASQTGFVCSWPSYTVANFTSNMTILNRPMTSMDISLLGALPNIGGLIATPFCGYIFNTLGRKYATVLFGLPYVFTWLIIAFSRNVTLVLLAMILAGVGIGGQNVSMIFISEISHDSIRGGLTSCSATGYFLGILISYILGGYLSYYQVVYTHLTLSVVCIGLLLLLKDSPVYLMMAGKEEEAAKAIAFYNQVGVESKIVEVEMRKIKMQMDPRLESMLDTENVADAEVTDELIQRKLAEMVPRKEPSWKILRKSKSSKRALVTVLIVIATTIMMGSVVLQVYAEPLFKEAVPSMSASLCAIMLAVDLLLASVVCVLVIDKFGRKNLLIVTSALSGVCTFLLGVQLQVHFAPPWFTAFLIYLYTFVYTVGCAVIPFVLAAEVFLPEVRGLCNSLSMGFVWIITFTTLFIFNPLVELLGLGTVFYLFSAICFLGTAFAYFRLPETKGLSADAIQLLFLKNK</sequence>
<organism evidence="10 11">
    <name type="scientific">Loxostege sticticalis</name>
    <name type="common">Beet webworm moth</name>
    <dbReference type="NCBI Taxonomy" id="481309"/>
    <lineage>
        <taxon>Eukaryota</taxon>
        <taxon>Metazoa</taxon>
        <taxon>Ecdysozoa</taxon>
        <taxon>Arthropoda</taxon>
        <taxon>Hexapoda</taxon>
        <taxon>Insecta</taxon>
        <taxon>Pterygota</taxon>
        <taxon>Neoptera</taxon>
        <taxon>Endopterygota</taxon>
        <taxon>Lepidoptera</taxon>
        <taxon>Glossata</taxon>
        <taxon>Ditrysia</taxon>
        <taxon>Pyraloidea</taxon>
        <taxon>Crambidae</taxon>
        <taxon>Pyraustinae</taxon>
        <taxon>Loxostege</taxon>
    </lineage>
</organism>
<dbReference type="EMBL" id="JBEDNZ010000023">
    <property type="protein sequence ID" value="KAL0812102.1"/>
    <property type="molecule type" value="Genomic_DNA"/>
</dbReference>
<feature type="transmembrane region" description="Helical" evidence="8">
    <location>
        <begin position="12"/>
        <end position="38"/>
    </location>
</feature>
<accession>A0ABD0SE29</accession>
<feature type="transmembrane region" description="Helical" evidence="8">
    <location>
        <begin position="145"/>
        <end position="163"/>
    </location>
</feature>
<feature type="transmembrane region" description="Helical" evidence="8">
    <location>
        <begin position="377"/>
        <end position="401"/>
    </location>
</feature>
<dbReference type="InterPro" id="IPR020846">
    <property type="entry name" value="MFS_dom"/>
</dbReference>
<comment type="caution">
    <text evidence="10">The sequence shown here is derived from an EMBL/GenBank/DDBJ whole genome shotgun (WGS) entry which is preliminary data.</text>
</comment>
<evidence type="ECO:0000313" key="11">
    <source>
        <dbReference type="Proteomes" id="UP001549921"/>
    </source>
</evidence>
<feature type="transmembrane region" description="Helical" evidence="8">
    <location>
        <begin position="87"/>
        <end position="105"/>
    </location>
</feature>
<feature type="transmembrane region" description="Helical" evidence="8">
    <location>
        <begin position="349"/>
        <end position="371"/>
    </location>
</feature>
<dbReference type="GO" id="GO:0005886">
    <property type="term" value="C:plasma membrane"/>
    <property type="evidence" value="ECO:0007669"/>
    <property type="project" value="UniProtKB-SubCell"/>
</dbReference>
<dbReference type="SUPFAM" id="SSF103473">
    <property type="entry name" value="MFS general substrate transporter"/>
    <property type="match status" value="1"/>
</dbReference>
<feature type="transmembrane region" description="Helical" evidence="8">
    <location>
        <begin position="58"/>
        <end position="80"/>
    </location>
</feature>